<gene>
    <name evidence="6" type="ORF">ADN01_01110</name>
    <name evidence="5" type="ORF">LSAC_03019</name>
</gene>
<protein>
    <submittedName>
        <fullName evidence="5 6">Transketolase</fullName>
    </submittedName>
</protein>
<dbReference type="PATRIC" id="fig|229921.5.peg.380"/>
<evidence type="ECO:0000256" key="3">
    <source>
        <dbReference type="ARBA" id="ARBA00023052"/>
    </source>
</evidence>
<evidence type="ECO:0000313" key="5">
    <source>
        <dbReference type="EMBL" id="GAP19120.1"/>
    </source>
</evidence>
<dbReference type="OrthoDB" id="8732661at2"/>
<evidence type="ECO:0000313" key="7">
    <source>
        <dbReference type="Proteomes" id="UP000050501"/>
    </source>
</evidence>
<dbReference type="InterPro" id="IPR029061">
    <property type="entry name" value="THDP-binding"/>
</dbReference>
<dbReference type="Proteomes" id="UP000050501">
    <property type="component" value="Unassembled WGS sequence"/>
</dbReference>
<reference evidence="6 7" key="2">
    <citation type="submission" date="2015-07" db="EMBL/GenBank/DDBJ databases">
        <title>Genome sequence of Levilinea saccharolytica DSM 16555.</title>
        <authorList>
            <person name="Hemp J."/>
            <person name="Ward L.M."/>
            <person name="Pace L.A."/>
            <person name="Fischer W.W."/>
        </authorList>
    </citation>
    <scope>NUCLEOTIDE SEQUENCE [LARGE SCALE GENOMIC DNA]</scope>
    <source>
        <strain evidence="6 7">KIBI-1</strain>
    </source>
</reference>
<evidence type="ECO:0000313" key="6">
    <source>
        <dbReference type="EMBL" id="KPL91550.1"/>
    </source>
</evidence>
<reference evidence="5" key="1">
    <citation type="journal article" date="2015" name="Genome Announc.">
        <title>Draft Genome Sequences of Anaerolinea thermolimosa IMO-1, Bellilinea caldifistulae GOMI-1, Leptolinea tardivitalis YMTK-2, Levilinea saccharolytica KIBI-1, Longilinea arvoryzae KOME-1, Previously Described as Members of the Class Anaerolineae (Chloroflexi).</title>
        <authorList>
            <person name="Matsuura N."/>
            <person name="Tourlousse M.D."/>
            <person name="Ohashi A."/>
            <person name="Hugenholtz P."/>
            <person name="Sekiguchi Y."/>
        </authorList>
    </citation>
    <scope>NUCLEOTIDE SEQUENCE</scope>
    <source>
        <strain evidence="5">KIBI-1</strain>
    </source>
</reference>
<name>A0A0M9U2Y0_9CHLR</name>
<sequence>MITTTHSTSYFRELQAKSLLYRMTLLKLIHAAKAGHTGGSLSCVDLLNVLYNHVMDITPENFSQRNRDHYVHSKGHAVEALYAVLADKGFFPWSDLETVGKYGSHFAGHPTRDIPGIEQNTGALGHGLALTVGMALAAKKDGLDHRMFTIMGDGELAEGSVWEASISAAHYKLDNLVAIIDRNTLQISGRTEDVMALEPLEDKFKAFGYAVRHVDGNDIAALVDLFDQLPFEPGKPNLVLAHTTKGKGVSFIEDKAPWHHKVPSETEYEIALRELGLAEKDLEAVDGLE</sequence>
<proteinExistence type="inferred from homology"/>
<dbReference type="CDD" id="cd02012">
    <property type="entry name" value="TPP_TK"/>
    <property type="match status" value="1"/>
</dbReference>
<dbReference type="PANTHER" id="PTHR47514">
    <property type="entry name" value="TRANSKETOLASE N-TERMINAL SECTION-RELATED"/>
    <property type="match status" value="1"/>
</dbReference>
<comment type="cofactor">
    <cofactor evidence="1">
        <name>thiamine diphosphate</name>
        <dbReference type="ChEBI" id="CHEBI:58937"/>
    </cofactor>
</comment>
<comment type="similarity">
    <text evidence="2">Belongs to the transketolase family.</text>
</comment>
<dbReference type="Gene3D" id="3.40.50.970">
    <property type="match status" value="1"/>
</dbReference>
<organism evidence="5">
    <name type="scientific">Levilinea saccharolytica</name>
    <dbReference type="NCBI Taxonomy" id="229921"/>
    <lineage>
        <taxon>Bacteria</taxon>
        <taxon>Bacillati</taxon>
        <taxon>Chloroflexota</taxon>
        <taxon>Anaerolineae</taxon>
        <taxon>Anaerolineales</taxon>
        <taxon>Anaerolineaceae</taxon>
        <taxon>Levilinea</taxon>
    </lineage>
</organism>
<dbReference type="InterPro" id="IPR005474">
    <property type="entry name" value="Transketolase_N"/>
</dbReference>
<dbReference type="EMBL" id="DF967975">
    <property type="protein sequence ID" value="GAP19120.1"/>
    <property type="molecule type" value="Genomic_DNA"/>
</dbReference>
<dbReference type="PANTHER" id="PTHR47514:SF1">
    <property type="entry name" value="TRANSKETOLASE N-TERMINAL SECTION-RELATED"/>
    <property type="match status" value="1"/>
</dbReference>
<dbReference type="STRING" id="229921.ADN01_01110"/>
<evidence type="ECO:0000256" key="1">
    <source>
        <dbReference type="ARBA" id="ARBA00001964"/>
    </source>
</evidence>
<keyword evidence="7" id="KW-1185">Reference proteome</keyword>
<accession>A0A0M9U2Y0</accession>
<dbReference type="RefSeq" id="WP_062419429.1">
    <property type="nucleotide sequence ID" value="NZ_BBXZ01000159.1"/>
</dbReference>
<feature type="domain" description="Transketolase N-terminal" evidence="4">
    <location>
        <begin position="22"/>
        <end position="277"/>
    </location>
</feature>
<keyword evidence="3" id="KW-0786">Thiamine pyrophosphate</keyword>
<dbReference type="Pfam" id="PF00456">
    <property type="entry name" value="Transketolase_N"/>
    <property type="match status" value="1"/>
</dbReference>
<evidence type="ECO:0000256" key="2">
    <source>
        <dbReference type="ARBA" id="ARBA00007131"/>
    </source>
</evidence>
<dbReference type="EMBL" id="LGCM01000003">
    <property type="protein sequence ID" value="KPL91550.1"/>
    <property type="molecule type" value="Genomic_DNA"/>
</dbReference>
<dbReference type="SUPFAM" id="SSF52518">
    <property type="entry name" value="Thiamin diphosphate-binding fold (THDP-binding)"/>
    <property type="match status" value="1"/>
</dbReference>
<dbReference type="AlphaFoldDB" id="A0A0M9U2Y0"/>
<evidence type="ECO:0000259" key="4">
    <source>
        <dbReference type="Pfam" id="PF00456"/>
    </source>
</evidence>